<sequence length="94" mass="10623">MLPQKLHNLPHNGKRIFYKFYDRSLRKFGSKEIAVKLAVCAVRKKYTLIDGQWRARPDANEADTTSSSSATTTTSSSSDESDENNYVPFARHAV</sequence>
<dbReference type="InterPro" id="IPR009317">
    <property type="entry name" value="ChaB"/>
</dbReference>
<organism evidence="2">
    <name type="scientific">Spilarctia obliqua nucleopolyhedrovirus</name>
    <dbReference type="NCBI Taxonomy" id="1638618"/>
    <lineage>
        <taxon>Viruses</taxon>
        <taxon>Viruses incertae sedis</taxon>
        <taxon>Naldaviricetes</taxon>
        <taxon>Lefavirales</taxon>
        <taxon>Baculoviridae</taxon>
        <taxon>Alphabaculovirus</taxon>
    </lineage>
</organism>
<accession>A0A7G9U8H9</accession>
<evidence type="ECO:0000256" key="1">
    <source>
        <dbReference type="SAM" id="MobiDB-lite"/>
    </source>
</evidence>
<name>A0A7G9U8H9_9ABAC</name>
<dbReference type="EMBL" id="MN750550">
    <property type="protein sequence ID" value="QNN89410.1"/>
    <property type="molecule type" value="Genomic_DNA"/>
</dbReference>
<reference evidence="2" key="1">
    <citation type="submission" date="2019-11" db="EMBL/GenBank/DDBJ databases">
        <title>Studies on the baculoviruses infecting the caterpillars, Spilarctia obliqua Walker (Erebidae) and Pieris brassicae Linn. (Pieridae) (Insecta: Lepidoptera).</title>
        <authorList>
            <person name="Paul S."/>
            <person name="Arumugaperumal A."/>
            <person name="Sathiya Balasingh Thangapandi E.J.J."/>
            <person name="Sarjubala Devi H."/>
            <person name="Johnson T."/>
            <person name="Maisnam S."/>
            <person name="Krishnavel S."/>
            <person name="Soman Syamala S."/>
            <person name="Ramamoorthy S."/>
            <person name="Karthikeyan R."/>
            <person name="Subburaman C."/>
            <person name="Jeyaprakash R."/>
            <person name="Azhaguchamy M."/>
            <person name="Ramaiyer V."/>
            <person name="Sivasubramaniam S."/>
        </authorList>
    </citation>
    <scope>NUCLEOTIDE SEQUENCE</scope>
    <source>
        <strain evidence="2">Manipur</strain>
    </source>
</reference>
<feature type="compositionally biased region" description="Low complexity" evidence="1">
    <location>
        <begin position="62"/>
        <end position="78"/>
    </location>
</feature>
<evidence type="ECO:0000313" key="2">
    <source>
        <dbReference type="EMBL" id="QNN89410.1"/>
    </source>
</evidence>
<feature type="region of interest" description="Disordered" evidence="1">
    <location>
        <begin position="57"/>
        <end position="94"/>
    </location>
</feature>
<proteinExistence type="predicted"/>
<dbReference type="SUPFAM" id="SSF140376">
    <property type="entry name" value="ChaB-like"/>
    <property type="match status" value="1"/>
</dbReference>
<dbReference type="Gene3D" id="1.10.1740.70">
    <property type="entry name" value="ChaB"/>
    <property type="match status" value="1"/>
</dbReference>
<protein>
    <submittedName>
        <fullName evidence="2">FP protein</fullName>
    </submittedName>
</protein>
<dbReference type="InterPro" id="IPR037205">
    <property type="entry name" value="ChaB_sf"/>
</dbReference>
<dbReference type="Pfam" id="PF06150">
    <property type="entry name" value="ChaB"/>
    <property type="match status" value="1"/>
</dbReference>